<name>A0A6A4IC56_9AGAR</name>
<dbReference type="EMBL" id="ML769392">
    <property type="protein sequence ID" value="KAE9408186.1"/>
    <property type="molecule type" value="Genomic_DNA"/>
</dbReference>
<accession>A0A6A4IC56</accession>
<evidence type="ECO:0000313" key="2">
    <source>
        <dbReference type="EMBL" id="KAE9408186.1"/>
    </source>
</evidence>
<gene>
    <name evidence="2" type="ORF">BT96DRAFT_808537</name>
</gene>
<protein>
    <submittedName>
        <fullName evidence="2">Uncharacterized protein</fullName>
    </submittedName>
</protein>
<reference evidence="2" key="1">
    <citation type="journal article" date="2019" name="Environ. Microbiol.">
        <title>Fungal ecological strategies reflected in gene transcription - a case study of two litter decomposers.</title>
        <authorList>
            <person name="Barbi F."/>
            <person name="Kohler A."/>
            <person name="Barry K."/>
            <person name="Baskaran P."/>
            <person name="Daum C."/>
            <person name="Fauchery L."/>
            <person name="Ihrmark K."/>
            <person name="Kuo A."/>
            <person name="LaButti K."/>
            <person name="Lipzen A."/>
            <person name="Morin E."/>
            <person name="Grigoriev I.V."/>
            <person name="Henrissat B."/>
            <person name="Lindahl B."/>
            <person name="Martin F."/>
        </authorList>
    </citation>
    <scope>NUCLEOTIDE SEQUENCE</scope>
    <source>
        <strain evidence="2">JB14</strain>
    </source>
</reference>
<dbReference type="OrthoDB" id="7344096at2759"/>
<feature type="region of interest" description="Disordered" evidence="1">
    <location>
        <begin position="32"/>
        <end position="60"/>
    </location>
</feature>
<organism evidence="2 3">
    <name type="scientific">Gymnopus androsaceus JB14</name>
    <dbReference type="NCBI Taxonomy" id="1447944"/>
    <lineage>
        <taxon>Eukaryota</taxon>
        <taxon>Fungi</taxon>
        <taxon>Dikarya</taxon>
        <taxon>Basidiomycota</taxon>
        <taxon>Agaricomycotina</taxon>
        <taxon>Agaricomycetes</taxon>
        <taxon>Agaricomycetidae</taxon>
        <taxon>Agaricales</taxon>
        <taxon>Marasmiineae</taxon>
        <taxon>Omphalotaceae</taxon>
        <taxon>Gymnopus</taxon>
    </lineage>
</organism>
<keyword evidence="3" id="KW-1185">Reference proteome</keyword>
<dbReference type="AlphaFoldDB" id="A0A6A4IC56"/>
<dbReference type="Proteomes" id="UP000799118">
    <property type="component" value="Unassembled WGS sequence"/>
</dbReference>
<evidence type="ECO:0000256" key="1">
    <source>
        <dbReference type="SAM" id="MobiDB-lite"/>
    </source>
</evidence>
<feature type="non-terminal residue" evidence="2">
    <location>
        <position position="1"/>
    </location>
</feature>
<proteinExistence type="predicted"/>
<sequence length="123" mass="14092">LNYLVKFDDVGRLRWARNNDLVDTTAERWKDGNGAGIVPEDMPERPVQPRGSFESLLSEDESSVGSDAAMHYAGNPKGRSRLSKVFYQYFTIRGVTNKLLRKTVRRNTWIYVTVGERQLVRCP</sequence>
<evidence type="ECO:0000313" key="3">
    <source>
        <dbReference type="Proteomes" id="UP000799118"/>
    </source>
</evidence>